<dbReference type="EMBL" id="JRNS01000296">
    <property type="protein sequence ID" value="KGF49590.1"/>
    <property type="molecule type" value="Genomic_DNA"/>
</dbReference>
<feature type="signal peptide" evidence="5">
    <location>
        <begin position="1"/>
        <end position="19"/>
    </location>
</feature>
<keyword evidence="2" id="KW-0081">Bacteriolytic enzyme</keyword>
<protein>
    <recommendedName>
        <fullName evidence="4">Peptidoglycan hydrolase</fullName>
    </recommendedName>
</protein>
<dbReference type="InterPro" id="IPR036779">
    <property type="entry name" value="LysM_dom_sf"/>
</dbReference>
<dbReference type="Pfam" id="PF01476">
    <property type="entry name" value="LysM"/>
    <property type="match status" value="2"/>
</dbReference>
<dbReference type="GO" id="GO:0031640">
    <property type="term" value="P:killing of cells of another organism"/>
    <property type="evidence" value="ECO:0007669"/>
    <property type="project" value="UniProtKB-KW"/>
</dbReference>
<feature type="domain" description="LysM" evidence="6">
    <location>
        <begin position="214"/>
        <end position="258"/>
    </location>
</feature>
<evidence type="ECO:0000313" key="7">
    <source>
        <dbReference type="EMBL" id="KGF49590.1"/>
    </source>
</evidence>
<keyword evidence="3" id="KW-0378">Hydrolase</keyword>
<gene>
    <name evidence="7" type="ORF">HMPREF0661_05620</name>
</gene>
<evidence type="ECO:0000256" key="1">
    <source>
        <dbReference type="ARBA" id="ARBA00022529"/>
    </source>
</evidence>
<evidence type="ECO:0000256" key="4">
    <source>
        <dbReference type="ARBA" id="ARBA00032108"/>
    </source>
</evidence>
<reference evidence="7 8" key="1">
    <citation type="submission" date="2014-07" db="EMBL/GenBank/DDBJ databases">
        <authorList>
            <person name="McCorrison J."/>
            <person name="Sanka R."/>
            <person name="Torralba M."/>
            <person name="Gillis M."/>
            <person name="Haft D.H."/>
            <person name="Methe B."/>
            <person name="Sutton G."/>
            <person name="Nelson K.E."/>
        </authorList>
    </citation>
    <scope>NUCLEOTIDE SEQUENCE [LARGE SCALE GENOMIC DNA]</scope>
    <source>
        <strain evidence="7 8">DNF00666</strain>
    </source>
</reference>
<dbReference type="Proteomes" id="UP000029578">
    <property type="component" value="Unassembled WGS sequence"/>
</dbReference>
<proteinExistence type="predicted"/>
<dbReference type="Pfam" id="PF01832">
    <property type="entry name" value="Glucosaminidase"/>
    <property type="match status" value="1"/>
</dbReference>
<dbReference type="PANTHER" id="PTHR33308">
    <property type="entry name" value="PEPTIDOGLYCAN HYDROLASE FLGJ"/>
    <property type="match status" value="1"/>
</dbReference>
<evidence type="ECO:0000259" key="6">
    <source>
        <dbReference type="PROSITE" id="PS51782"/>
    </source>
</evidence>
<dbReference type="PANTHER" id="PTHR33308:SF9">
    <property type="entry name" value="PEPTIDOGLYCAN HYDROLASE FLGJ"/>
    <property type="match status" value="1"/>
</dbReference>
<evidence type="ECO:0000256" key="5">
    <source>
        <dbReference type="SAM" id="SignalP"/>
    </source>
</evidence>
<feature type="domain" description="LysM" evidence="6">
    <location>
        <begin position="272"/>
        <end position="316"/>
    </location>
</feature>
<dbReference type="GO" id="GO:0004040">
    <property type="term" value="F:amidase activity"/>
    <property type="evidence" value="ECO:0007669"/>
    <property type="project" value="InterPro"/>
</dbReference>
<sequence>MKRYIFLFFSFLYMFSTVASGQARWNQVYQSYIDQYKDMAIEGMLKYGVPASITLAQGLLESGAGRGRLVLLGNNHFGIKCHGWLGRTISHDDDAKGECFRAYDSALESFEDHCKFLRDRPRYRSLFNLDRSDYRGWAYGLKRAGYATNPVYAQSLINLIELYKLYEYDKAKSYDRFMAHHSGENSVVRGIENDRPNPVQVLGAHPINKYNDNYYVIVRQGDSFQSLSKELEISVGKLAKYNERDKHERLIPGEYIWLKKKQKKGPKEFKKRPYYVRKSESLYDIAQRYGIRLKSLVKKNEKIAERGLRIGDEVILY</sequence>
<feature type="chain" id="PRO_5001924095" description="Peptidoglycan hydrolase" evidence="5">
    <location>
        <begin position="20"/>
        <end position="317"/>
    </location>
</feature>
<evidence type="ECO:0000313" key="8">
    <source>
        <dbReference type="Proteomes" id="UP000029578"/>
    </source>
</evidence>
<dbReference type="SUPFAM" id="SSF54106">
    <property type="entry name" value="LysM domain"/>
    <property type="match status" value="2"/>
</dbReference>
<dbReference type="SMART" id="SM00257">
    <property type="entry name" value="LysM"/>
    <property type="match status" value="2"/>
</dbReference>
<dbReference type="InterPro" id="IPR018392">
    <property type="entry name" value="LysM"/>
</dbReference>
<keyword evidence="1" id="KW-0929">Antimicrobial</keyword>
<evidence type="ECO:0000256" key="2">
    <source>
        <dbReference type="ARBA" id="ARBA00022638"/>
    </source>
</evidence>
<evidence type="ECO:0000256" key="3">
    <source>
        <dbReference type="ARBA" id="ARBA00022801"/>
    </source>
</evidence>
<keyword evidence="5" id="KW-0732">Signal</keyword>
<dbReference type="PROSITE" id="PS51782">
    <property type="entry name" value="LYSM"/>
    <property type="match status" value="2"/>
</dbReference>
<dbReference type="InterPro" id="IPR002901">
    <property type="entry name" value="MGlyc_endo_b_GlcNAc-like_dom"/>
</dbReference>
<dbReference type="RefSeq" id="WP_036864209.1">
    <property type="nucleotide sequence ID" value="NZ_JRNS01000296.1"/>
</dbReference>
<dbReference type="Gene3D" id="3.10.350.10">
    <property type="entry name" value="LysM domain"/>
    <property type="match status" value="2"/>
</dbReference>
<dbReference type="InterPro" id="IPR051056">
    <property type="entry name" value="Glycosyl_Hydrolase_73"/>
</dbReference>
<organism evidence="7 8">
    <name type="scientific">Prevotella melaninogenica DNF00666</name>
    <dbReference type="NCBI Taxonomy" id="1401073"/>
    <lineage>
        <taxon>Bacteria</taxon>
        <taxon>Pseudomonadati</taxon>
        <taxon>Bacteroidota</taxon>
        <taxon>Bacteroidia</taxon>
        <taxon>Bacteroidales</taxon>
        <taxon>Prevotellaceae</taxon>
        <taxon>Prevotella</taxon>
    </lineage>
</organism>
<dbReference type="Gene3D" id="1.10.530.10">
    <property type="match status" value="1"/>
</dbReference>
<comment type="caution">
    <text evidence="7">The sequence shown here is derived from an EMBL/GenBank/DDBJ whole genome shotgun (WGS) entry which is preliminary data.</text>
</comment>
<name>A0A096AS62_9BACT</name>
<dbReference type="CDD" id="cd00118">
    <property type="entry name" value="LysM"/>
    <property type="match status" value="1"/>
</dbReference>
<dbReference type="GO" id="GO:0042742">
    <property type="term" value="P:defense response to bacterium"/>
    <property type="evidence" value="ECO:0007669"/>
    <property type="project" value="UniProtKB-KW"/>
</dbReference>
<accession>A0A096AS62</accession>
<dbReference type="AlphaFoldDB" id="A0A096AS62"/>
<dbReference type="SMART" id="SM00047">
    <property type="entry name" value="LYZ2"/>
    <property type="match status" value="1"/>
</dbReference>